<dbReference type="OrthoDB" id="9779761at2"/>
<dbReference type="InterPro" id="IPR003615">
    <property type="entry name" value="HNH_nuc"/>
</dbReference>
<evidence type="ECO:0000256" key="2">
    <source>
        <dbReference type="ARBA" id="ARBA00022801"/>
    </source>
</evidence>
<feature type="domain" description="HNH nuclease" evidence="5">
    <location>
        <begin position="53"/>
        <end position="106"/>
    </location>
</feature>
<dbReference type="SMART" id="SM00507">
    <property type="entry name" value="HNHc"/>
    <property type="match status" value="1"/>
</dbReference>
<gene>
    <name evidence="6" type="ORF">CAFE_01380</name>
</gene>
<dbReference type="GO" id="GO:0005829">
    <property type="term" value="C:cytosol"/>
    <property type="evidence" value="ECO:0007669"/>
    <property type="project" value="TreeGrafter"/>
</dbReference>
<dbReference type="GO" id="GO:0004519">
    <property type="term" value="F:endonuclease activity"/>
    <property type="evidence" value="ECO:0007669"/>
    <property type="project" value="UniProtKB-KW"/>
</dbReference>
<dbReference type="CDD" id="cd00085">
    <property type="entry name" value="HNHc"/>
    <property type="match status" value="1"/>
</dbReference>
<comment type="similarity">
    <text evidence="3">Belongs to the HNH nuclease family.</text>
</comment>
<dbReference type="Pfam" id="PF01844">
    <property type="entry name" value="HNH"/>
    <property type="match status" value="1"/>
</dbReference>
<dbReference type="PANTHER" id="PTHR41286:SF1">
    <property type="entry name" value="HNH NUCLEASE YAJD-RELATED"/>
    <property type="match status" value="1"/>
</dbReference>
<keyword evidence="7" id="KW-1185">Reference proteome</keyword>
<protein>
    <recommendedName>
        <fullName evidence="4">Putative HNH nuclease YajD</fullName>
    </recommendedName>
</protein>
<name>A0A6N8HUV1_9FIRM</name>
<dbReference type="InterPro" id="IPR002711">
    <property type="entry name" value="HNH"/>
</dbReference>
<keyword evidence="2" id="KW-0378">Hydrolase</keyword>
<accession>A0A6N8HUV1</accession>
<sequence>MPHKPKKPCAFPGCPNLTDGRYCEAHASQANREYNKYRRDPDSNKIYGRRWKTIRALYLSKHPLCEQCLKAGRYVPAEEVHHIKPIAEGGTHEESNLMSLCKSCHSAITAATKNRHR</sequence>
<dbReference type="Gene3D" id="1.10.30.50">
    <property type="match status" value="1"/>
</dbReference>
<dbReference type="GO" id="GO:0003676">
    <property type="term" value="F:nucleic acid binding"/>
    <property type="evidence" value="ECO:0007669"/>
    <property type="project" value="InterPro"/>
</dbReference>
<dbReference type="EMBL" id="VWXL01000003">
    <property type="protein sequence ID" value="MVB09482.1"/>
    <property type="molecule type" value="Genomic_DNA"/>
</dbReference>
<evidence type="ECO:0000256" key="1">
    <source>
        <dbReference type="ARBA" id="ARBA00022722"/>
    </source>
</evidence>
<dbReference type="RefSeq" id="WP_066643482.1">
    <property type="nucleotide sequence ID" value="NZ_VWXL01000003.1"/>
</dbReference>
<dbReference type="AlphaFoldDB" id="A0A6N8HUV1"/>
<keyword evidence="6" id="KW-0255">Endonuclease</keyword>
<evidence type="ECO:0000313" key="6">
    <source>
        <dbReference type="EMBL" id="MVB09482.1"/>
    </source>
</evidence>
<comment type="caution">
    <text evidence="6">The sequence shown here is derived from an EMBL/GenBank/DDBJ whole genome shotgun (WGS) entry which is preliminary data.</text>
</comment>
<keyword evidence="1" id="KW-0540">Nuclease</keyword>
<evidence type="ECO:0000313" key="7">
    <source>
        <dbReference type="Proteomes" id="UP000469440"/>
    </source>
</evidence>
<dbReference type="GO" id="GO:0008270">
    <property type="term" value="F:zinc ion binding"/>
    <property type="evidence" value="ECO:0007669"/>
    <property type="project" value="InterPro"/>
</dbReference>
<evidence type="ECO:0000256" key="4">
    <source>
        <dbReference type="ARBA" id="ARBA00040194"/>
    </source>
</evidence>
<reference evidence="6 7" key="1">
    <citation type="submission" date="2019-09" db="EMBL/GenBank/DDBJ databases">
        <title>Genome sequence of Clostridium sp. EA1.</title>
        <authorList>
            <person name="Poehlein A."/>
            <person name="Bengelsdorf F.R."/>
            <person name="Daniel R."/>
        </authorList>
    </citation>
    <scope>NUCLEOTIDE SEQUENCE [LARGE SCALE GENOMIC DNA]</scope>
    <source>
        <strain evidence="6 7">EA1</strain>
    </source>
</reference>
<dbReference type="PANTHER" id="PTHR41286">
    <property type="entry name" value="HNH NUCLEASE YAJD-RELATED"/>
    <property type="match status" value="1"/>
</dbReference>
<evidence type="ECO:0000256" key="3">
    <source>
        <dbReference type="ARBA" id="ARBA00038412"/>
    </source>
</evidence>
<dbReference type="Proteomes" id="UP000469440">
    <property type="component" value="Unassembled WGS sequence"/>
</dbReference>
<proteinExistence type="inferred from homology"/>
<organism evidence="6 7">
    <name type="scientific">Caproicibacter fermentans</name>
    <dbReference type="NCBI Taxonomy" id="2576756"/>
    <lineage>
        <taxon>Bacteria</taxon>
        <taxon>Bacillati</taxon>
        <taxon>Bacillota</taxon>
        <taxon>Clostridia</taxon>
        <taxon>Eubacteriales</taxon>
        <taxon>Acutalibacteraceae</taxon>
        <taxon>Caproicibacter</taxon>
    </lineage>
</organism>
<evidence type="ECO:0000259" key="5">
    <source>
        <dbReference type="SMART" id="SM00507"/>
    </source>
</evidence>
<dbReference type="GO" id="GO:0016787">
    <property type="term" value="F:hydrolase activity"/>
    <property type="evidence" value="ECO:0007669"/>
    <property type="project" value="UniProtKB-KW"/>
</dbReference>